<dbReference type="FunFam" id="1.10.3720.10:FF:000001">
    <property type="entry name" value="Glycine betaine ABC transporter, permease"/>
    <property type="match status" value="1"/>
</dbReference>
<gene>
    <name evidence="8" type="ORF">FD21_GL001131</name>
</gene>
<evidence type="ECO:0000256" key="3">
    <source>
        <dbReference type="ARBA" id="ARBA00022692"/>
    </source>
</evidence>
<evidence type="ECO:0000256" key="6">
    <source>
        <dbReference type="RuleBase" id="RU363032"/>
    </source>
</evidence>
<dbReference type="InterPro" id="IPR000515">
    <property type="entry name" value="MetI-like"/>
</dbReference>
<dbReference type="PANTHER" id="PTHR30177:SF28">
    <property type="entry name" value="CHOLINE TRANSPORT SYSTEM PERMEASE PROTEIN OPUBB"/>
    <property type="match status" value="1"/>
</dbReference>
<dbReference type="PANTHER" id="PTHR30177">
    <property type="entry name" value="GLYCINE BETAINE/L-PROLINE TRANSPORT SYSTEM PERMEASE PROTEIN PROW"/>
    <property type="match status" value="1"/>
</dbReference>
<evidence type="ECO:0000256" key="4">
    <source>
        <dbReference type="ARBA" id="ARBA00022989"/>
    </source>
</evidence>
<organism evidence="8 9">
    <name type="scientific">Liquorilactobacillus vini DSM 20605</name>
    <dbReference type="NCBI Taxonomy" id="1133569"/>
    <lineage>
        <taxon>Bacteria</taxon>
        <taxon>Bacillati</taxon>
        <taxon>Bacillota</taxon>
        <taxon>Bacilli</taxon>
        <taxon>Lactobacillales</taxon>
        <taxon>Lactobacillaceae</taxon>
        <taxon>Liquorilactobacillus</taxon>
    </lineage>
</organism>
<sequence length="214" mass="23033">MIAFLQQYGSQLLLKTWEQLYISAISLALGMLVAVPLGIILTRFLKTAKVVIGLASMLQTIPSLALLALMIPILGIGKLPAIVALFIYSLLPILRNTYLGMESVDPQLKDSVKGMGMTSLQSIIQVEIPIAMPVIMAGIRLSAVYVISWATLASFIGGGGLGDFIFNGLNLFQPDLIIGGTIPVTIMAVIVDYLLGLLEKHLTPKKKNSEEVPK</sequence>
<dbReference type="PROSITE" id="PS50928">
    <property type="entry name" value="ABC_TM1"/>
    <property type="match status" value="1"/>
</dbReference>
<dbReference type="GO" id="GO:0005886">
    <property type="term" value="C:plasma membrane"/>
    <property type="evidence" value="ECO:0007669"/>
    <property type="project" value="UniProtKB-SubCell"/>
</dbReference>
<keyword evidence="3 6" id="KW-0812">Transmembrane</keyword>
<dbReference type="PATRIC" id="fig|1133569.4.peg.1260"/>
<protein>
    <submittedName>
        <fullName evidence="8">Glycine betaine carnitine choline ABC transporter, permease protein</fullName>
    </submittedName>
</protein>
<name>A0A0R2CJ27_9LACO</name>
<evidence type="ECO:0000259" key="7">
    <source>
        <dbReference type="PROSITE" id="PS50928"/>
    </source>
</evidence>
<dbReference type="CDD" id="cd06261">
    <property type="entry name" value="TM_PBP2"/>
    <property type="match status" value="1"/>
</dbReference>
<keyword evidence="9" id="KW-1185">Reference proteome</keyword>
<evidence type="ECO:0000313" key="8">
    <source>
        <dbReference type="EMBL" id="KRM88537.1"/>
    </source>
</evidence>
<dbReference type="GO" id="GO:0031460">
    <property type="term" value="P:glycine betaine transport"/>
    <property type="evidence" value="ECO:0007669"/>
    <property type="project" value="TreeGrafter"/>
</dbReference>
<keyword evidence="5 6" id="KW-0472">Membrane</keyword>
<evidence type="ECO:0000256" key="1">
    <source>
        <dbReference type="ARBA" id="ARBA00004141"/>
    </source>
</evidence>
<dbReference type="AlphaFoldDB" id="A0A0R2CJ27"/>
<dbReference type="InterPro" id="IPR035906">
    <property type="entry name" value="MetI-like_sf"/>
</dbReference>
<evidence type="ECO:0000313" key="9">
    <source>
        <dbReference type="Proteomes" id="UP000051576"/>
    </source>
</evidence>
<accession>A0A0R2CJ27</accession>
<keyword evidence="2 6" id="KW-0813">Transport</keyword>
<keyword evidence="4 6" id="KW-1133">Transmembrane helix</keyword>
<feature type="transmembrane region" description="Helical" evidence="6">
    <location>
        <begin position="20"/>
        <end position="41"/>
    </location>
</feature>
<dbReference type="Proteomes" id="UP000051576">
    <property type="component" value="Unassembled WGS sequence"/>
</dbReference>
<dbReference type="InterPro" id="IPR051204">
    <property type="entry name" value="ABC_transp_perm/SBD"/>
</dbReference>
<reference evidence="8 9" key="1">
    <citation type="journal article" date="2015" name="Genome Announc.">
        <title>Expanding the biotechnology potential of lactobacilli through comparative genomics of 213 strains and associated genera.</title>
        <authorList>
            <person name="Sun Z."/>
            <person name="Harris H.M."/>
            <person name="McCann A."/>
            <person name="Guo C."/>
            <person name="Argimon S."/>
            <person name="Zhang W."/>
            <person name="Yang X."/>
            <person name="Jeffery I.B."/>
            <person name="Cooney J.C."/>
            <person name="Kagawa T.F."/>
            <person name="Liu W."/>
            <person name="Song Y."/>
            <person name="Salvetti E."/>
            <person name="Wrobel A."/>
            <person name="Rasinkangas P."/>
            <person name="Parkhill J."/>
            <person name="Rea M.C."/>
            <person name="O'Sullivan O."/>
            <person name="Ritari J."/>
            <person name="Douillard F.P."/>
            <person name="Paul Ross R."/>
            <person name="Yang R."/>
            <person name="Briner A.E."/>
            <person name="Felis G.E."/>
            <person name="de Vos W.M."/>
            <person name="Barrangou R."/>
            <person name="Klaenhammer T.R."/>
            <person name="Caufield P.W."/>
            <person name="Cui Y."/>
            <person name="Zhang H."/>
            <person name="O'Toole P.W."/>
        </authorList>
    </citation>
    <scope>NUCLEOTIDE SEQUENCE [LARGE SCALE GENOMIC DNA]</scope>
    <source>
        <strain evidence="8 9">DSM 20605</strain>
    </source>
</reference>
<dbReference type="Gene3D" id="1.10.3720.10">
    <property type="entry name" value="MetI-like"/>
    <property type="match status" value="1"/>
</dbReference>
<dbReference type="eggNOG" id="COG1174">
    <property type="taxonomic scope" value="Bacteria"/>
</dbReference>
<comment type="subcellular location">
    <subcellularLocation>
        <location evidence="6">Cell membrane</location>
        <topology evidence="6">Multi-pass membrane protein</topology>
    </subcellularLocation>
    <subcellularLocation>
        <location evidence="1">Membrane</location>
        <topology evidence="1">Multi-pass membrane protein</topology>
    </subcellularLocation>
</comment>
<dbReference type="Pfam" id="PF00528">
    <property type="entry name" value="BPD_transp_1"/>
    <property type="match status" value="1"/>
</dbReference>
<comment type="similarity">
    <text evidence="6">Belongs to the binding-protein-dependent transport system permease family.</text>
</comment>
<feature type="transmembrane region" description="Helical" evidence="6">
    <location>
        <begin position="176"/>
        <end position="198"/>
    </location>
</feature>
<dbReference type="STRING" id="1133569.FD21_GL001131"/>
<evidence type="ECO:0000256" key="2">
    <source>
        <dbReference type="ARBA" id="ARBA00022448"/>
    </source>
</evidence>
<proteinExistence type="inferred from homology"/>
<dbReference type="RefSeq" id="WP_056970600.1">
    <property type="nucleotide sequence ID" value="NZ_AYYX01000030.1"/>
</dbReference>
<dbReference type="EMBL" id="AYYX01000030">
    <property type="protein sequence ID" value="KRM88537.1"/>
    <property type="molecule type" value="Genomic_DNA"/>
</dbReference>
<feature type="domain" description="ABC transmembrane type-1" evidence="7">
    <location>
        <begin position="16"/>
        <end position="195"/>
    </location>
</feature>
<evidence type="ECO:0000256" key="5">
    <source>
        <dbReference type="ARBA" id="ARBA00023136"/>
    </source>
</evidence>
<dbReference type="GO" id="GO:0055085">
    <property type="term" value="P:transmembrane transport"/>
    <property type="evidence" value="ECO:0007669"/>
    <property type="project" value="InterPro"/>
</dbReference>
<dbReference type="SUPFAM" id="SSF161098">
    <property type="entry name" value="MetI-like"/>
    <property type="match status" value="1"/>
</dbReference>
<comment type="caution">
    <text evidence="8">The sequence shown here is derived from an EMBL/GenBank/DDBJ whole genome shotgun (WGS) entry which is preliminary data.</text>
</comment>
<feature type="transmembrane region" description="Helical" evidence="6">
    <location>
        <begin position="130"/>
        <end position="156"/>
    </location>
</feature>